<dbReference type="GO" id="GO:0006355">
    <property type="term" value="P:regulation of DNA-templated transcription"/>
    <property type="evidence" value="ECO:0007669"/>
    <property type="project" value="TreeGrafter"/>
</dbReference>
<dbReference type="PROSITE" id="PS51634">
    <property type="entry name" value="CRC"/>
    <property type="match status" value="1"/>
</dbReference>
<feature type="region of interest" description="Disordered" evidence="4">
    <location>
        <begin position="37"/>
        <end position="98"/>
    </location>
</feature>
<comment type="similarity">
    <text evidence="2">Belongs to the lin-54 family.</text>
</comment>
<reference evidence="6" key="1">
    <citation type="submission" date="2018-01" db="EMBL/GenBank/DDBJ databases">
        <authorList>
            <person name="Mao J.F."/>
        </authorList>
    </citation>
    <scope>NUCLEOTIDE SEQUENCE</scope>
    <source>
        <strain evidence="6">Huo1</strain>
        <tissue evidence="6">Leaf</tissue>
    </source>
</reference>
<dbReference type="AlphaFoldDB" id="A0A8X8ZM08"/>
<dbReference type="GO" id="GO:0005634">
    <property type="term" value="C:nucleus"/>
    <property type="evidence" value="ECO:0007669"/>
    <property type="project" value="UniProtKB-SubCell"/>
</dbReference>
<keyword evidence="3" id="KW-0539">Nucleus</keyword>
<evidence type="ECO:0000256" key="4">
    <source>
        <dbReference type="SAM" id="MobiDB-lite"/>
    </source>
</evidence>
<organism evidence="6">
    <name type="scientific">Salvia splendens</name>
    <name type="common">Scarlet sage</name>
    <dbReference type="NCBI Taxonomy" id="180675"/>
    <lineage>
        <taxon>Eukaryota</taxon>
        <taxon>Viridiplantae</taxon>
        <taxon>Streptophyta</taxon>
        <taxon>Embryophyta</taxon>
        <taxon>Tracheophyta</taxon>
        <taxon>Spermatophyta</taxon>
        <taxon>Magnoliopsida</taxon>
        <taxon>eudicotyledons</taxon>
        <taxon>Gunneridae</taxon>
        <taxon>Pentapetalae</taxon>
        <taxon>asterids</taxon>
        <taxon>lamiids</taxon>
        <taxon>Lamiales</taxon>
        <taxon>Lamiaceae</taxon>
        <taxon>Nepetoideae</taxon>
        <taxon>Mentheae</taxon>
        <taxon>Salviinae</taxon>
        <taxon>Salvia</taxon>
        <taxon>Salvia subgen. Calosphace</taxon>
        <taxon>core Calosphace</taxon>
    </lineage>
</organism>
<gene>
    <name evidence="6" type="ORF">SASPL_127641</name>
</gene>
<proteinExistence type="inferred from homology"/>
<feature type="compositionally biased region" description="Basic and acidic residues" evidence="4">
    <location>
        <begin position="437"/>
        <end position="448"/>
    </location>
</feature>
<feature type="region of interest" description="Disordered" evidence="4">
    <location>
        <begin position="113"/>
        <end position="132"/>
    </location>
</feature>
<dbReference type="Pfam" id="PF03638">
    <property type="entry name" value="TCR"/>
    <property type="match status" value="2"/>
</dbReference>
<feature type="compositionally biased region" description="Polar residues" evidence="4">
    <location>
        <begin position="37"/>
        <end position="49"/>
    </location>
</feature>
<comment type="subcellular location">
    <subcellularLocation>
        <location evidence="1">Nucleus</location>
    </subcellularLocation>
</comment>
<accession>A0A8X8ZM08</accession>
<sequence length="574" mass="63863">MEQREGAGEAAPMMRQLDFAANFTAAAANANVKGNSQPKWLEEANSQHASAVLGPQSAPRQLARTKFPPRKMVMPPKSPHRELPQMAEQPQSPPVAPVHAPKLALQPLLKMESPKSREHNPEQNGGTPKKQKQCRCKNSRCLKLYCECFANGVYCDGCNCVNCYNTKEKEADRKEAIGAVLERKPDAFYGAEQSRGCNCKRTGCLKKYCECFQANIPCSDKCKCVDCKNFEGCEERKARLYHHSADSVAFIQQANAAINGAIGPPSKKKVAFDETSRGKITKWLPESHQVLVEYYLHFLLFYFLTPSTSFSSLLLLFPLSNLLHVAFMKTPEPCFSPGTSYLPSFVQPSKPDPTNLGFSKSLYRSPLSGILRLQHVNDFCKHLVEVSTEAAKTLPEERKMINGGIDVNRAATLCGHYEDSNDHQNQQNAVEFPENTGNRDRASLRESDGYDIQNGRPLSPGTLALMCDERDAAFMADNAPSTVAESDTRTNSESASALGPDQLYVEQERLVLTKLRCFLNGLITCGSIEGNEFNQKVSQWTHHLWLQFCVGALQKREKSRKSPRLLWSKCVAGD</sequence>
<protein>
    <recommendedName>
        <fullName evidence="5">CRC domain-containing protein</fullName>
    </recommendedName>
</protein>
<evidence type="ECO:0000313" key="7">
    <source>
        <dbReference type="Proteomes" id="UP000298416"/>
    </source>
</evidence>
<dbReference type="EMBL" id="PNBA02000010">
    <property type="protein sequence ID" value="KAG6409601.1"/>
    <property type="molecule type" value="Genomic_DNA"/>
</dbReference>
<reference evidence="6" key="2">
    <citation type="submission" date="2020-08" db="EMBL/GenBank/DDBJ databases">
        <title>Plant Genome Project.</title>
        <authorList>
            <person name="Zhang R.-G."/>
        </authorList>
    </citation>
    <scope>NUCLEOTIDE SEQUENCE</scope>
    <source>
        <strain evidence="6">Huo1</strain>
        <tissue evidence="6">Leaf</tissue>
    </source>
</reference>
<evidence type="ECO:0000259" key="5">
    <source>
        <dbReference type="PROSITE" id="PS51634"/>
    </source>
</evidence>
<feature type="domain" description="CRC" evidence="5">
    <location>
        <begin position="130"/>
        <end position="232"/>
    </location>
</feature>
<evidence type="ECO:0000256" key="3">
    <source>
        <dbReference type="ARBA" id="ARBA00023242"/>
    </source>
</evidence>
<feature type="region of interest" description="Disordered" evidence="4">
    <location>
        <begin position="420"/>
        <end position="455"/>
    </location>
</feature>
<dbReference type="Proteomes" id="UP000298416">
    <property type="component" value="Unassembled WGS sequence"/>
</dbReference>
<dbReference type="SMART" id="SM01114">
    <property type="entry name" value="CXC"/>
    <property type="match status" value="2"/>
</dbReference>
<dbReference type="PANTHER" id="PTHR12446">
    <property type="entry name" value="TESMIN/TSO1-RELATED"/>
    <property type="match status" value="1"/>
</dbReference>
<dbReference type="PANTHER" id="PTHR12446:SF34">
    <property type="entry name" value="PROTEIN LIN-54 HOMOLOG"/>
    <property type="match status" value="1"/>
</dbReference>
<dbReference type="InterPro" id="IPR005172">
    <property type="entry name" value="CRC"/>
</dbReference>
<dbReference type="InterPro" id="IPR028307">
    <property type="entry name" value="Lin-54_fam"/>
</dbReference>
<evidence type="ECO:0000313" key="6">
    <source>
        <dbReference type="EMBL" id="KAG6409601.1"/>
    </source>
</evidence>
<keyword evidence="7" id="KW-1185">Reference proteome</keyword>
<name>A0A8X8ZM08_SALSN</name>
<comment type="caution">
    <text evidence="6">The sequence shown here is derived from an EMBL/GenBank/DDBJ whole genome shotgun (WGS) entry which is preliminary data.</text>
</comment>
<evidence type="ECO:0000256" key="1">
    <source>
        <dbReference type="ARBA" id="ARBA00004123"/>
    </source>
</evidence>
<dbReference type="InterPro" id="IPR033467">
    <property type="entry name" value="Tesmin/TSO1-like_CXC"/>
</dbReference>
<evidence type="ECO:0000256" key="2">
    <source>
        <dbReference type="ARBA" id="ARBA00007267"/>
    </source>
</evidence>